<keyword evidence="2" id="KW-0689">Ribosomal protein</keyword>
<feature type="region of interest" description="Disordered" evidence="1">
    <location>
        <begin position="191"/>
        <end position="225"/>
    </location>
</feature>
<protein>
    <submittedName>
        <fullName evidence="2">Ribosomal protein L1</fullName>
    </submittedName>
</protein>
<dbReference type="GO" id="GO:0005840">
    <property type="term" value="C:ribosome"/>
    <property type="evidence" value="ECO:0007669"/>
    <property type="project" value="UniProtKB-KW"/>
</dbReference>
<dbReference type="OrthoDB" id="10251727at2759"/>
<evidence type="ECO:0000256" key="1">
    <source>
        <dbReference type="SAM" id="MobiDB-lite"/>
    </source>
</evidence>
<dbReference type="Gene3D" id="3.40.50.790">
    <property type="match status" value="1"/>
</dbReference>
<feature type="region of interest" description="Disordered" evidence="1">
    <location>
        <begin position="333"/>
        <end position="380"/>
    </location>
</feature>
<feature type="compositionally biased region" description="Basic and acidic residues" evidence="1">
    <location>
        <begin position="196"/>
        <end position="209"/>
    </location>
</feature>
<dbReference type="Proteomes" id="UP000799439">
    <property type="component" value="Unassembled WGS sequence"/>
</dbReference>
<dbReference type="InterPro" id="IPR028364">
    <property type="entry name" value="Ribosomal_uL1/biogenesis"/>
</dbReference>
<dbReference type="AlphaFoldDB" id="A0A9P4MIL3"/>
<evidence type="ECO:0000313" key="3">
    <source>
        <dbReference type="Proteomes" id="UP000799439"/>
    </source>
</evidence>
<organism evidence="2 3">
    <name type="scientific">Myriangium duriaei CBS 260.36</name>
    <dbReference type="NCBI Taxonomy" id="1168546"/>
    <lineage>
        <taxon>Eukaryota</taxon>
        <taxon>Fungi</taxon>
        <taxon>Dikarya</taxon>
        <taxon>Ascomycota</taxon>
        <taxon>Pezizomycotina</taxon>
        <taxon>Dothideomycetes</taxon>
        <taxon>Dothideomycetidae</taxon>
        <taxon>Myriangiales</taxon>
        <taxon>Myriangiaceae</taxon>
        <taxon>Myriangium</taxon>
    </lineage>
</organism>
<dbReference type="InterPro" id="IPR023674">
    <property type="entry name" value="Ribosomal_uL1-like"/>
</dbReference>
<keyword evidence="2" id="KW-0687">Ribonucleoprotein</keyword>
<dbReference type="InterPro" id="IPR050257">
    <property type="entry name" value="eL8/uL1-like"/>
</dbReference>
<dbReference type="GO" id="GO:0003723">
    <property type="term" value="F:RNA binding"/>
    <property type="evidence" value="ECO:0007669"/>
    <property type="project" value="InterPro"/>
</dbReference>
<feature type="compositionally biased region" description="Basic and acidic residues" evidence="1">
    <location>
        <begin position="354"/>
        <end position="380"/>
    </location>
</feature>
<name>A0A9P4MIL3_9PEZI</name>
<dbReference type="PANTHER" id="PTHR23105">
    <property type="entry name" value="RIBOSOMAL PROTEIN L7AE FAMILY MEMBER"/>
    <property type="match status" value="1"/>
</dbReference>
<dbReference type="Pfam" id="PF00687">
    <property type="entry name" value="Ribosomal_L1"/>
    <property type="match status" value="1"/>
</dbReference>
<reference evidence="2" key="1">
    <citation type="journal article" date="2020" name="Stud. Mycol.">
        <title>101 Dothideomycetes genomes: a test case for predicting lifestyles and emergence of pathogens.</title>
        <authorList>
            <person name="Haridas S."/>
            <person name="Albert R."/>
            <person name="Binder M."/>
            <person name="Bloem J."/>
            <person name="Labutti K."/>
            <person name="Salamov A."/>
            <person name="Andreopoulos B."/>
            <person name="Baker S."/>
            <person name="Barry K."/>
            <person name="Bills G."/>
            <person name="Bluhm B."/>
            <person name="Cannon C."/>
            <person name="Castanera R."/>
            <person name="Culley D."/>
            <person name="Daum C."/>
            <person name="Ezra D."/>
            <person name="Gonzalez J."/>
            <person name="Henrissat B."/>
            <person name="Kuo A."/>
            <person name="Liang C."/>
            <person name="Lipzen A."/>
            <person name="Lutzoni F."/>
            <person name="Magnuson J."/>
            <person name="Mondo S."/>
            <person name="Nolan M."/>
            <person name="Ohm R."/>
            <person name="Pangilinan J."/>
            <person name="Park H.-J."/>
            <person name="Ramirez L."/>
            <person name="Alfaro M."/>
            <person name="Sun H."/>
            <person name="Tritt A."/>
            <person name="Yoshinaga Y."/>
            <person name="Zwiers L.-H."/>
            <person name="Turgeon B."/>
            <person name="Goodwin S."/>
            <person name="Spatafora J."/>
            <person name="Crous P."/>
            <person name="Grigoriev I."/>
        </authorList>
    </citation>
    <scope>NUCLEOTIDE SEQUENCE</scope>
    <source>
        <strain evidence="2">CBS 260.36</strain>
    </source>
</reference>
<dbReference type="CDD" id="cd00403">
    <property type="entry name" value="Ribosomal_L1"/>
    <property type="match status" value="1"/>
</dbReference>
<comment type="caution">
    <text evidence="2">The sequence shown here is derived from an EMBL/GenBank/DDBJ whole genome shotgun (WGS) entry which is preliminary data.</text>
</comment>
<dbReference type="SUPFAM" id="SSF56808">
    <property type="entry name" value="Ribosomal protein L1"/>
    <property type="match status" value="1"/>
</dbReference>
<evidence type="ECO:0000313" key="2">
    <source>
        <dbReference type="EMBL" id="KAF2154407.1"/>
    </source>
</evidence>
<dbReference type="EMBL" id="ML996084">
    <property type="protein sequence ID" value="KAF2154407.1"/>
    <property type="molecule type" value="Genomic_DNA"/>
</dbReference>
<proteinExistence type="predicted"/>
<accession>A0A9P4MIL3</accession>
<dbReference type="InterPro" id="IPR016095">
    <property type="entry name" value="Ribosomal_uL1_3-a/b-sand"/>
</dbReference>
<gene>
    <name evidence="2" type="ORF">K461DRAFT_293057</name>
</gene>
<keyword evidence="3" id="KW-1185">Reference proteome</keyword>
<sequence length="380" mass="41777">MALQTKQTTVQAVSGSPYQLDPAQTLRAANALLKKMQSDFASRSNSSGKQDLLEDSEEEQEEPIWLCVTTKKHIIDKKRLKPGRIALPHSLTSLQPATADTPGTKICLITADPQRQYKDLIEHPNFPAATRGLIAKVIGLEKVKARYKSFEARRQLVSEYDIFLADDRTVTQLPKLLGKVFYHGGAKRPIPINLQGKKDRNDEKGEKRKPLVQGGTKAIRDAPNPESVAREIERALSSALVHLSPGTNTSVKVGTTRMSAEQVQANIDAVVAGMVAKYVPQGWRGVKGLHVKGPRTASLPIWLADELWETEDDVLDQEVEVKSVLGKRVAEIEGGKSGKKRKSTGGAVEEEVAEKEAQKARRAEMKKLKEKSRAEVKASA</sequence>